<dbReference type="Proteomes" id="UP000076770">
    <property type="component" value="Chromosome i"/>
</dbReference>
<dbReference type="PATRIC" id="fig|2287.9.peg.1259"/>
<sequence length="188" mass="22499">MFYPFFKHNNHTSRGFIFVFRFRNFDPNFPSVPRMRKFKLVCEKNIKLMPSFGIMTDIVTEELKEELRKKLGREIPSVTVEFVNYLPPQVLAYVRANDYTIYVNYEQYMRAKRMGYEYDYLYVILLHEYLHIIGIADEREVRRIDLEMVKDKFGENSTAYKIALNLADPRDIHLNESQRLGGKPNTFM</sequence>
<proteinExistence type="predicted"/>
<evidence type="ECO:0000313" key="2">
    <source>
        <dbReference type="Proteomes" id="UP000076770"/>
    </source>
</evidence>
<accession>A0A157T0P7</accession>
<dbReference type="AlphaFoldDB" id="A0A157T0P7"/>
<organism evidence="1 2">
    <name type="scientific">Saccharolobus solfataricus</name>
    <name type="common">Sulfolobus solfataricus</name>
    <dbReference type="NCBI Taxonomy" id="2287"/>
    <lineage>
        <taxon>Archaea</taxon>
        <taxon>Thermoproteota</taxon>
        <taxon>Thermoprotei</taxon>
        <taxon>Sulfolobales</taxon>
        <taxon>Sulfolobaceae</taxon>
        <taxon>Saccharolobus</taxon>
    </lineage>
</organism>
<name>A0A157T0P7_SACSO</name>
<dbReference type="EMBL" id="LT549890">
    <property type="protein sequence ID" value="SAI84796.1"/>
    <property type="molecule type" value="Genomic_DNA"/>
</dbReference>
<reference evidence="2" key="1">
    <citation type="submission" date="2016-04" db="EMBL/GenBank/DDBJ databases">
        <authorList>
            <person name="Shah S.A."/>
            <person name="Garrett R.A."/>
        </authorList>
    </citation>
    <scope>NUCLEOTIDE SEQUENCE [LARGE SCALE GENOMIC DNA]</scope>
    <source>
        <strain evidence="2">ATCC 35091 / DSM 1616 / JCM 8930 / NBRC 15331 / P1</strain>
    </source>
</reference>
<protein>
    <recommendedName>
        <fullName evidence="3">Metallopeptidase</fullName>
    </recommendedName>
</protein>
<evidence type="ECO:0000313" key="1">
    <source>
        <dbReference type="EMBL" id="SAI84796.1"/>
    </source>
</evidence>
<gene>
    <name evidence="1" type="ORF">SSOP1_1242</name>
</gene>
<evidence type="ECO:0008006" key="3">
    <source>
        <dbReference type="Google" id="ProtNLM"/>
    </source>
</evidence>